<sequence length="541" mass="62777">MVDRVSLWHKLLRSGVDGKVFTVIKNMYSQAKSCVIVDGQMSEAFQCDVGVRQGENLSPLLFAIYLNDFEDFLSKHFKGLKFLVENVCADILDKEVNKDLFLQLYTLLYADDTLILADTAEELQVALNALSQYCKIWKLSVNAMKTKVLIFSRGNVRKFPVFRFGEDEIDVVDDFVYLGVQVNYNGSFKKAISKQVSQARKALFSMSLKVQRLKLPLDIQCELFDQLVLPILIYGCEVWGYEDLSQIEIFHRKFLRSALCVNKFTPDCMIYGETGRAWLANSIKHRMVSFWLRIVKGSPSKYSVKFYFLQRLISQNVDMSTSFKWLSCIEKILNHAGLGIVWLKQGEGFSNSWILSTLKLRLNDISKQDVMATIWTNSVCLNYRIFKEDCLFERYLVLLSKKDRITLSRFRCRSHRLPINNNRFKEAVNEISIECPCCDMHESGDEFHYVFVCPFFRKERELYLGRKVIVKRPCTSHMLNLFSCSGIGQLKKLVLFLRIIMSYFARLYTCKSEQSNHMSPIKRNVTTRSGRLIKQPTILDL</sequence>
<dbReference type="Proteomes" id="UP000007110">
    <property type="component" value="Unassembled WGS sequence"/>
</dbReference>
<dbReference type="InterPro" id="IPR043502">
    <property type="entry name" value="DNA/RNA_pol_sf"/>
</dbReference>
<organism evidence="2 3">
    <name type="scientific">Strongylocentrotus purpuratus</name>
    <name type="common">Purple sea urchin</name>
    <dbReference type="NCBI Taxonomy" id="7668"/>
    <lineage>
        <taxon>Eukaryota</taxon>
        <taxon>Metazoa</taxon>
        <taxon>Echinodermata</taxon>
        <taxon>Eleutherozoa</taxon>
        <taxon>Echinozoa</taxon>
        <taxon>Echinoidea</taxon>
        <taxon>Euechinoidea</taxon>
        <taxon>Echinacea</taxon>
        <taxon>Camarodonta</taxon>
        <taxon>Echinidea</taxon>
        <taxon>Strongylocentrotidae</taxon>
        <taxon>Strongylocentrotus</taxon>
    </lineage>
</organism>
<dbReference type="GeneID" id="115919830"/>
<accession>A0A7M7N2E9</accession>
<dbReference type="Gene3D" id="3.30.70.270">
    <property type="match status" value="1"/>
</dbReference>
<feature type="domain" description="Reverse transcriptase" evidence="1">
    <location>
        <begin position="1"/>
        <end position="182"/>
    </location>
</feature>
<dbReference type="PANTHER" id="PTHR47027">
    <property type="entry name" value="REVERSE TRANSCRIPTASE DOMAIN-CONTAINING PROTEIN"/>
    <property type="match status" value="1"/>
</dbReference>
<reference evidence="2" key="2">
    <citation type="submission" date="2021-01" db="UniProtKB">
        <authorList>
            <consortium name="EnsemblMetazoa"/>
        </authorList>
    </citation>
    <scope>IDENTIFICATION</scope>
</reference>
<dbReference type="InterPro" id="IPR043128">
    <property type="entry name" value="Rev_trsase/Diguanyl_cyclase"/>
</dbReference>
<dbReference type="AlphaFoldDB" id="A0A7M7N2E9"/>
<keyword evidence="3" id="KW-1185">Reference proteome</keyword>
<dbReference type="PANTHER" id="PTHR47027:SF20">
    <property type="entry name" value="REVERSE TRANSCRIPTASE-LIKE PROTEIN WITH RNA-DIRECTED DNA POLYMERASE DOMAIN"/>
    <property type="match status" value="1"/>
</dbReference>
<evidence type="ECO:0000313" key="3">
    <source>
        <dbReference type="Proteomes" id="UP000007110"/>
    </source>
</evidence>
<dbReference type="OrthoDB" id="6150661at2759"/>
<dbReference type="Pfam" id="PF00078">
    <property type="entry name" value="RVT_1"/>
    <property type="match status" value="1"/>
</dbReference>
<evidence type="ECO:0000259" key="1">
    <source>
        <dbReference type="PROSITE" id="PS50878"/>
    </source>
</evidence>
<dbReference type="InParanoid" id="A0A7M7N2E9"/>
<dbReference type="KEGG" id="spu:115919830"/>
<reference evidence="3" key="1">
    <citation type="submission" date="2015-02" db="EMBL/GenBank/DDBJ databases">
        <title>Genome sequencing for Strongylocentrotus purpuratus.</title>
        <authorList>
            <person name="Murali S."/>
            <person name="Liu Y."/>
            <person name="Vee V."/>
            <person name="English A."/>
            <person name="Wang M."/>
            <person name="Skinner E."/>
            <person name="Han Y."/>
            <person name="Muzny D.M."/>
            <person name="Worley K.C."/>
            <person name="Gibbs R.A."/>
        </authorList>
    </citation>
    <scope>NUCLEOTIDE SEQUENCE</scope>
</reference>
<protein>
    <recommendedName>
        <fullName evidence="1">Reverse transcriptase domain-containing protein</fullName>
    </recommendedName>
</protein>
<dbReference type="OMA" id="LRIFKYW"/>
<evidence type="ECO:0000313" key="2">
    <source>
        <dbReference type="EnsemblMetazoa" id="XP_030830093"/>
    </source>
</evidence>
<proteinExistence type="predicted"/>
<name>A0A7M7N2E9_STRPU</name>
<dbReference type="InterPro" id="IPR000477">
    <property type="entry name" value="RT_dom"/>
</dbReference>
<dbReference type="PROSITE" id="PS50878">
    <property type="entry name" value="RT_POL"/>
    <property type="match status" value="1"/>
</dbReference>
<dbReference type="SUPFAM" id="SSF56672">
    <property type="entry name" value="DNA/RNA polymerases"/>
    <property type="match status" value="1"/>
</dbReference>
<dbReference type="RefSeq" id="XP_030830093.1">
    <property type="nucleotide sequence ID" value="XM_030974233.1"/>
</dbReference>
<dbReference type="EnsemblMetazoa" id="XM_030974233">
    <property type="protein sequence ID" value="XP_030830093"/>
    <property type="gene ID" value="LOC115919830"/>
</dbReference>